<evidence type="ECO:0000313" key="1">
    <source>
        <dbReference type="EMBL" id="KIE57866.1"/>
    </source>
</evidence>
<comment type="caution">
    <text evidence="1">The sequence shown here is derived from an EMBL/GenBank/DDBJ whole genome shotgun (WGS) entry which is preliminary data.</text>
</comment>
<name>A0ABR4ZUW3_9BACT</name>
<protein>
    <submittedName>
        <fullName evidence="1">Uncharacterized protein</fullName>
    </submittedName>
</protein>
<dbReference type="Proteomes" id="UP000031594">
    <property type="component" value="Unassembled WGS sequence"/>
</dbReference>
<sequence>MEEGYEQSQSFPLCTAQSSFFAHLSAQPHLTFFFAISMACEAYKEETEIKERETKRIELNLNRFFILQIDRKSAKKVKVFRNKKQRSKIL</sequence>
<gene>
    <name evidence="1" type="ORF">A946_10415</name>
</gene>
<evidence type="ECO:0000313" key="2">
    <source>
        <dbReference type="Proteomes" id="UP000031594"/>
    </source>
</evidence>
<organism evidence="1 2">
    <name type="scientific">Methylacidiphilum kamchatkense Kam1</name>
    <dbReference type="NCBI Taxonomy" id="1202785"/>
    <lineage>
        <taxon>Bacteria</taxon>
        <taxon>Pseudomonadati</taxon>
        <taxon>Verrucomicrobiota</taxon>
        <taxon>Methylacidiphilae</taxon>
        <taxon>Methylacidiphilales</taxon>
        <taxon>Methylacidiphilaceae</taxon>
        <taxon>Methylacidiphilum (ex Ratnadevi et al. 2023)</taxon>
    </lineage>
</organism>
<keyword evidence="2" id="KW-1185">Reference proteome</keyword>
<proteinExistence type="predicted"/>
<accession>A0ABR4ZUW3</accession>
<dbReference type="EMBL" id="JQNX01000009">
    <property type="protein sequence ID" value="KIE57866.1"/>
    <property type="molecule type" value="Genomic_DNA"/>
</dbReference>
<reference evidence="1 2" key="1">
    <citation type="submission" date="2014-08" db="EMBL/GenBank/DDBJ databases">
        <title>Methylacidiphilum kamchatkense strain Kam1 draft genome sequence.</title>
        <authorList>
            <person name="Birkeland N.-K."/>
            <person name="Erikstad H.A."/>
        </authorList>
    </citation>
    <scope>NUCLEOTIDE SEQUENCE [LARGE SCALE GENOMIC DNA]</scope>
    <source>
        <strain evidence="1 2">Kam1</strain>
    </source>
</reference>